<reference evidence="6 7" key="1">
    <citation type="submission" date="2015-03" db="EMBL/GenBank/DDBJ databases">
        <authorList>
            <person name="Hassan Y.I."/>
            <person name="Lepp D."/>
            <person name="Li X.-Z."/>
            <person name="Zhou T."/>
        </authorList>
    </citation>
    <scope>NUCLEOTIDE SEQUENCE [LARGE SCALE GENOMIC DNA]</scope>
    <source>
        <strain evidence="6 7">BD-c194</strain>
    </source>
</reference>
<dbReference type="InterPro" id="IPR017871">
    <property type="entry name" value="ABC_transporter-like_CS"/>
</dbReference>
<comment type="caution">
    <text evidence="6">The sequence shown here is derived from an EMBL/GenBank/DDBJ whole genome shotgun (WGS) entry which is preliminary data.</text>
</comment>
<dbReference type="AlphaFoldDB" id="A0A0F5FR82"/>
<dbReference type="CDD" id="cd03293">
    <property type="entry name" value="ABC_NrtD_SsuB_transporters"/>
    <property type="match status" value="1"/>
</dbReference>
<evidence type="ECO:0000313" key="6">
    <source>
        <dbReference type="EMBL" id="KKB10677.1"/>
    </source>
</evidence>
<protein>
    <submittedName>
        <fullName evidence="6">Sulfonate ABC transporter ATP-binding protein</fullName>
    </submittedName>
</protein>
<dbReference type="SUPFAM" id="SSF52540">
    <property type="entry name" value="P-loop containing nucleoside triphosphate hydrolases"/>
    <property type="match status" value="1"/>
</dbReference>
<evidence type="ECO:0000256" key="3">
    <source>
        <dbReference type="ARBA" id="ARBA00022741"/>
    </source>
</evidence>
<dbReference type="OrthoDB" id="9807242at2"/>
<keyword evidence="2" id="KW-0813">Transport</keyword>
<dbReference type="EMBL" id="JZEX01000139">
    <property type="protein sequence ID" value="KKB10677.1"/>
    <property type="molecule type" value="Genomic_DNA"/>
</dbReference>
<dbReference type="STRING" id="443610.VE25_16655"/>
<dbReference type="PATRIC" id="fig|443610.3.peg.1626"/>
<dbReference type="PROSITE" id="PS00211">
    <property type="entry name" value="ABC_TRANSPORTER_1"/>
    <property type="match status" value="1"/>
</dbReference>
<dbReference type="PANTHER" id="PTHR42788">
    <property type="entry name" value="TAURINE IMPORT ATP-BINDING PROTEIN-RELATED"/>
    <property type="match status" value="1"/>
</dbReference>
<proteinExistence type="inferred from homology"/>
<dbReference type="InterPro" id="IPR003439">
    <property type="entry name" value="ABC_transporter-like_ATP-bd"/>
</dbReference>
<evidence type="ECO:0000259" key="5">
    <source>
        <dbReference type="PROSITE" id="PS50893"/>
    </source>
</evidence>
<dbReference type="Pfam" id="PF00005">
    <property type="entry name" value="ABC_tran"/>
    <property type="match status" value="1"/>
</dbReference>
<evidence type="ECO:0000256" key="1">
    <source>
        <dbReference type="ARBA" id="ARBA00005417"/>
    </source>
</evidence>
<feature type="domain" description="ABC transporter" evidence="5">
    <location>
        <begin position="6"/>
        <end position="239"/>
    </location>
</feature>
<dbReference type="RefSeq" id="WP_046109784.1">
    <property type="nucleotide sequence ID" value="NZ_JZEX01000139.1"/>
</dbReference>
<dbReference type="SMART" id="SM00382">
    <property type="entry name" value="AAA"/>
    <property type="match status" value="1"/>
</dbReference>
<dbReference type="Gene3D" id="3.40.50.300">
    <property type="entry name" value="P-loop containing nucleotide triphosphate hydrolases"/>
    <property type="match status" value="1"/>
</dbReference>
<dbReference type="InterPro" id="IPR003593">
    <property type="entry name" value="AAA+_ATPase"/>
</dbReference>
<dbReference type="PROSITE" id="PS50893">
    <property type="entry name" value="ABC_TRANSPORTER_2"/>
    <property type="match status" value="1"/>
</dbReference>
<evidence type="ECO:0000256" key="2">
    <source>
        <dbReference type="ARBA" id="ARBA00022448"/>
    </source>
</evidence>
<evidence type="ECO:0000313" key="7">
    <source>
        <dbReference type="Proteomes" id="UP000033632"/>
    </source>
</evidence>
<sequence>MISPGISASNLSLTFATNDGPVTALSDVTLDIGKGEFVSFIGPSGCGKTTFLRTIADLEKPSSGTITVNGQTPENARKDRAYGYVFQAPALYPWRTIEKNVALPLEIMGYPQAEQKARIARTLELVNLSGFEKRYPWQLSGGMQQRASIARALAFDADLLLMDEPFGALDEIVRDHLNSELLKLWKGTGKTICFVTHSIPEAVYLSTKIVVMSPRPGRVTDIIESTLPAERPLDIRETPEFLAIAARVREGLRAGHSYEEVG</sequence>
<keyword evidence="4 6" id="KW-0067">ATP-binding</keyword>
<dbReference type="GO" id="GO:0005524">
    <property type="term" value="F:ATP binding"/>
    <property type="evidence" value="ECO:0007669"/>
    <property type="project" value="UniProtKB-KW"/>
</dbReference>
<comment type="similarity">
    <text evidence="1">Belongs to the ABC transporter superfamily.</text>
</comment>
<dbReference type="GO" id="GO:0016887">
    <property type="term" value="F:ATP hydrolysis activity"/>
    <property type="evidence" value="ECO:0007669"/>
    <property type="project" value="InterPro"/>
</dbReference>
<keyword evidence="3" id="KW-0547">Nucleotide-binding</keyword>
<name>A0A0F5FR82_9HYPH</name>
<dbReference type="InterPro" id="IPR027417">
    <property type="entry name" value="P-loop_NTPase"/>
</dbReference>
<dbReference type="InterPro" id="IPR050166">
    <property type="entry name" value="ABC_transporter_ATP-bind"/>
</dbReference>
<dbReference type="Proteomes" id="UP000033632">
    <property type="component" value="Unassembled WGS sequence"/>
</dbReference>
<organism evidence="6 7">
    <name type="scientific">Devosia geojensis</name>
    <dbReference type="NCBI Taxonomy" id="443610"/>
    <lineage>
        <taxon>Bacteria</taxon>
        <taxon>Pseudomonadati</taxon>
        <taxon>Pseudomonadota</taxon>
        <taxon>Alphaproteobacteria</taxon>
        <taxon>Hyphomicrobiales</taxon>
        <taxon>Devosiaceae</taxon>
        <taxon>Devosia</taxon>
    </lineage>
</organism>
<keyword evidence="7" id="KW-1185">Reference proteome</keyword>
<accession>A0A0F5FR82</accession>
<gene>
    <name evidence="6" type="ORF">VE25_16655</name>
</gene>
<dbReference type="PANTHER" id="PTHR42788:SF13">
    <property type="entry name" value="ALIPHATIC SULFONATES IMPORT ATP-BINDING PROTEIN SSUB"/>
    <property type="match status" value="1"/>
</dbReference>
<evidence type="ECO:0000256" key="4">
    <source>
        <dbReference type="ARBA" id="ARBA00022840"/>
    </source>
</evidence>